<proteinExistence type="inferred from homology"/>
<dbReference type="InterPro" id="IPR056842">
    <property type="entry name" value="THADA-like_TPR_C"/>
</dbReference>
<dbReference type="GO" id="GO:0005829">
    <property type="term" value="C:cytosol"/>
    <property type="evidence" value="ECO:0007669"/>
    <property type="project" value="TreeGrafter"/>
</dbReference>
<evidence type="ECO:0000313" key="6">
    <source>
        <dbReference type="EMBL" id="KAG2188154.1"/>
    </source>
</evidence>
<dbReference type="InterPro" id="IPR016024">
    <property type="entry name" value="ARM-type_fold"/>
</dbReference>
<dbReference type="EMBL" id="JAEPRA010000002">
    <property type="protein sequence ID" value="KAG2188154.1"/>
    <property type="molecule type" value="Genomic_DNA"/>
</dbReference>
<dbReference type="Proteomes" id="UP000612746">
    <property type="component" value="Unassembled WGS sequence"/>
</dbReference>
<protein>
    <recommendedName>
        <fullName evidence="8">DUF2428 domain-containing protein</fullName>
    </recommendedName>
</protein>
<gene>
    <name evidence="6" type="ORF">INT44_000905</name>
</gene>
<accession>A0A8H7URD3</accession>
<evidence type="ECO:0000259" key="5">
    <source>
        <dbReference type="Pfam" id="PF25151"/>
    </source>
</evidence>
<dbReference type="OrthoDB" id="73997at2759"/>
<feature type="domain" description="tRNA (32-2'-O)-methyltransferase regulator THADA-like TPR repeats region" evidence="4">
    <location>
        <begin position="591"/>
        <end position="887"/>
    </location>
</feature>
<reference evidence="6" key="1">
    <citation type="submission" date="2020-12" db="EMBL/GenBank/DDBJ databases">
        <title>Metabolic potential, ecology and presence of endohyphal bacteria is reflected in genomic diversity of Mucoromycotina.</title>
        <authorList>
            <person name="Muszewska A."/>
            <person name="Okrasinska A."/>
            <person name="Steczkiewicz K."/>
            <person name="Drgas O."/>
            <person name="Orlowska M."/>
            <person name="Perlinska-Lenart U."/>
            <person name="Aleksandrzak-Piekarczyk T."/>
            <person name="Szatraj K."/>
            <person name="Zielenkiewicz U."/>
            <person name="Pilsyk S."/>
            <person name="Malc E."/>
            <person name="Mieczkowski P."/>
            <person name="Kruszewska J.S."/>
            <person name="Biernat P."/>
            <person name="Pawlowska J."/>
        </authorList>
    </citation>
    <scope>NUCLEOTIDE SEQUENCE</scope>
    <source>
        <strain evidence="6">WA0000051536</strain>
    </source>
</reference>
<evidence type="ECO:0000259" key="4">
    <source>
        <dbReference type="Pfam" id="PF25150"/>
    </source>
</evidence>
<feature type="domain" description="tRNA (32-2'-O)-methyltransferase regulator THADA-like C-terminal TPR repeats region" evidence="5">
    <location>
        <begin position="1295"/>
        <end position="1453"/>
    </location>
</feature>
<dbReference type="Pfam" id="PF25150">
    <property type="entry name" value="TPR_Trm732"/>
    <property type="match status" value="1"/>
</dbReference>
<evidence type="ECO:0000256" key="1">
    <source>
        <dbReference type="ARBA" id="ARBA00010409"/>
    </source>
</evidence>
<keyword evidence="7" id="KW-1185">Reference proteome</keyword>
<dbReference type="PANTHER" id="PTHR14387">
    <property type="entry name" value="THADA/DEATH RECEPTOR INTERACTING PROTEIN"/>
    <property type="match status" value="1"/>
</dbReference>
<dbReference type="InterPro" id="IPR051954">
    <property type="entry name" value="tRNA_methyltransferase_THADA"/>
</dbReference>
<evidence type="ECO:0000256" key="2">
    <source>
        <dbReference type="ARBA" id="ARBA00022694"/>
    </source>
</evidence>
<sequence length="1990" mass="224477">MKATRSKVPRREPIPILKEWIELVENVELNPQLNQLSKLLTQPDLSWDQQVSILRKLETDLSRKDKWDQQLRDQLENILQPLVCQAYFLSIEGLSRRYLMPLIKLCDENATMDNSGFLTTYQAFLNNSAIYEQLPVSHKALTVTSSIEYELGVKAIDNNFNATLRFLLSPIKKLQEYNKQADQEDTIMDDGQWPHGRSTDAVLSDVQYVLKSILAVLTKAGSDENPELAAVLQQDNDLVHDVLQSVLDIFGSGDRYNIDCLQVAGMVIVAAVNTLGDSTVVLDLLTAWFLEGNQQPSEIAIEYPQKYNLNFPASLRSTHGWNSPESPMLMIIRGMVSNTSLQASLMPIHINEEVDTKECWNEEVYDDQTSPLNLLQICFQAMSVFCANSKLEPQCKVIAFDGITSWLQRIKNLLKKDASNSTGNAIKSVVTGKVREMLVMYVWSHWDDPVDAVQHKASFLMIDMVKSMFELLLEVLKLHAEVESDEEQYQSFIQSLLAQLLVMDWHRKVKYALLSLLLPSLPTENFLQHQPDFIWRSLQAMDNMVIQPRVAALLGQFLEKRLVETVPQYRKNKTQKGGKVEGPENKEVRDWMDLWLSPVLCALSTSSDVLRRNVGQLVLTPLLEFYSSGLWRIMAILQDDNMFKEYVGKEYSQYKLNAFISVIRVGRKLDIIDAANYTEDYQTGSNAIALPLLRGAMDHADIQVRADVLGLICESKKSGSYITQIECQLLEEFLPLNLNSTSPEFRQTLYSEITKFFTKLRGNLFAQYRKQLSVQKYAEDEGTPMDKRQIASEEMVTLKSHIEFSKGFLQRIIDLCFASLYPGSSFQRSFSALRVITSLIKVFGVTEVPTPEGFLGKPVFPFPILIATEQNTKALVGVLMDPYDQNRMLSFNILMEFPSPLRGFENQADVQRLMWWGLEKVRSKRAGESDSGAMVLRLLFRTYIMAANMDLDVEEEQNGLSTNESVDQTMPSSLRFAWKLTHLIQKQLNVAKENILLSAEEYPMHGTLLALRYLFQELEYEEVGQGENSSAWKNIHEKIISLSCDISDVVLGVLSNPSPEGNMPASFQEIGEAIDDILDENQDGENDTNSPKHQVILSSCWRAIKEASTLLEAIITRVPTTANGAGEPLISNDYLLKCGNLLRTLLMCIRHRGAFSAVYPAYVSLCSRLLKSTDATLSKVPLNWLEENIDSITASSISVTRRSAGLPLCIMAIISSETSSRKSMLQLTMKKLIEIASVVVSEDANQTVDTPQVHAYNIMRVIFMDSKLGQEAIIFAEDGFHLAIGGFSSPSWAIRNCSVMLFSTLLQRTLGVKKTKDEHSVINLLTATEFFTRYPQLRPYLIEQLTEAVRQLVESGETTRVHPGLYPILTLLSRLQPSTVDSDAQRESLSAIIPLAMSCSRSSIYKTREMAARALVPLISSDSIVSTVIETLKSCNPANQNELHGKLLQCQYLLRGHLHKRDSIELWTSFVRQVPEVLMTKLQELIVFNECPITVALLLDIILEFFIVCDIFKTDSKDGIEEFNSVCASDLSELRTYVASYCKHQLLDTPNSHVLDPSLVGQYLLRQKQAEILATVFLKDFNQDLSNYEDLLVQLLSVDIYEVRLSVIEIIKKLLDGTVNKRVDRNGLRRKLSSMIYEEESHLDCFRNAVLLITQIDSMTPYLDDGSLPFTITDLWFRLVHQMDSSKNQSTQEAILPLMGALLAQILQTQQRSSSHLQFVKTWSTTFAKYSNSNVTLPLREATVMSLSFIASYIFNNVQEIKSEDLTNEIIATHMSIIELLQDDDGDIRQDVAIIVSKAIGLQMNVSCEKALELVYHHLEQYYVDSQALEKALKSSLSTSYSMVSILDANSDASKVLFEQENPNIYRESLVDAQWATISLSKLRVGVTQEVVEQDTVQCLSRVEVIIKAVEDKEASSFGPFGITLRPATFEEVYDTIMLANVQLQLLARVGVPARLVASLNAATTVAAPNLSSEHIWRGWLTWAIMSSYG</sequence>
<feature type="domain" description="DUF2428" evidence="3">
    <location>
        <begin position="1035"/>
        <end position="1293"/>
    </location>
</feature>
<dbReference type="InterPro" id="IPR019442">
    <property type="entry name" value="THADA/TRM732_DUF2428"/>
</dbReference>
<dbReference type="Pfam" id="PF25151">
    <property type="entry name" value="TPR_Trm732_C"/>
    <property type="match status" value="1"/>
</dbReference>
<dbReference type="GO" id="GO:0030488">
    <property type="term" value="P:tRNA methylation"/>
    <property type="evidence" value="ECO:0007669"/>
    <property type="project" value="TreeGrafter"/>
</dbReference>
<dbReference type="InterPro" id="IPR056843">
    <property type="entry name" value="THADA-like_TPR"/>
</dbReference>
<keyword evidence="2" id="KW-0819">tRNA processing</keyword>
<evidence type="ECO:0000259" key="3">
    <source>
        <dbReference type="Pfam" id="PF10350"/>
    </source>
</evidence>
<evidence type="ECO:0008006" key="8">
    <source>
        <dbReference type="Google" id="ProtNLM"/>
    </source>
</evidence>
<dbReference type="PANTHER" id="PTHR14387:SF0">
    <property type="entry name" value="DUF2428 DOMAIN-CONTAINING PROTEIN"/>
    <property type="match status" value="1"/>
</dbReference>
<name>A0A8H7URD3_9FUNG</name>
<comment type="caution">
    <text evidence="6">The sequence shown here is derived from an EMBL/GenBank/DDBJ whole genome shotgun (WGS) entry which is preliminary data.</text>
</comment>
<organism evidence="6 7">
    <name type="scientific">Umbelopsis vinacea</name>
    <dbReference type="NCBI Taxonomy" id="44442"/>
    <lineage>
        <taxon>Eukaryota</taxon>
        <taxon>Fungi</taxon>
        <taxon>Fungi incertae sedis</taxon>
        <taxon>Mucoromycota</taxon>
        <taxon>Mucoromycotina</taxon>
        <taxon>Umbelopsidomycetes</taxon>
        <taxon>Umbelopsidales</taxon>
        <taxon>Umbelopsidaceae</taxon>
        <taxon>Umbelopsis</taxon>
    </lineage>
</organism>
<dbReference type="SUPFAM" id="SSF48371">
    <property type="entry name" value="ARM repeat"/>
    <property type="match status" value="3"/>
</dbReference>
<dbReference type="Pfam" id="PF10350">
    <property type="entry name" value="DUF2428"/>
    <property type="match status" value="1"/>
</dbReference>
<comment type="similarity">
    <text evidence="1">Belongs to the THADA family.</text>
</comment>
<evidence type="ECO:0000313" key="7">
    <source>
        <dbReference type="Proteomes" id="UP000612746"/>
    </source>
</evidence>